<keyword evidence="1" id="KW-0677">Repeat</keyword>
<feature type="compositionally biased region" description="Polar residues" evidence="4">
    <location>
        <begin position="96"/>
        <end position="114"/>
    </location>
</feature>
<gene>
    <name evidence="6" type="ORF">TrLO_g2826</name>
</gene>
<dbReference type="PROSITE" id="PS01159">
    <property type="entry name" value="WW_DOMAIN_1"/>
    <property type="match status" value="1"/>
</dbReference>
<keyword evidence="2 3" id="KW-0040">ANK repeat</keyword>
<feature type="repeat" description="ANK" evidence="3">
    <location>
        <begin position="292"/>
        <end position="324"/>
    </location>
</feature>
<feature type="repeat" description="ANK" evidence="3">
    <location>
        <begin position="654"/>
        <end position="686"/>
    </location>
</feature>
<feature type="compositionally biased region" description="Pro residues" evidence="4">
    <location>
        <begin position="402"/>
        <end position="412"/>
    </location>
</feature>
<evidence type="ECO:0000256" key="1">
    <source>
        <dbReference type="ARBA" id="ARBA00022737"/>
    </source>
</evidence>
<dbReference type="PROSITE" id="PS50088">
    <property type="entry name" value="ANK_REPEAT"/>
    <property type="match status" value="4"/>
</dbReference>
<feature type="domain" description="WW" evidence="5">
    <location>
        <begin position="410"/>
        <end position="443"/>
    </location>
</feature>
<dbReference type="PANTHER" id="PTHR24173">
    <property type="entry name" value="ANKYRIN REPEAT CONTAINING"/>
    <property type="match status" value="1"/>
</dbReference>
<dbReference type="Gene3D" id="2.20.70.10">
    <property type="match status" value="1"/>
</dbReference>
<dbReference type="Pfam" id="PF12796">
    <property type="entry name" value="Ank_2"/>
    <property type="match status" value="2"/>
</dbReference>
<reference evidence="7" key="1">
    <citation type="journal article" date="2023" name="Commun. Biol.">
        <title>Genome analysis of Parmales, the sister group of diatoms, reveals the evolutionary specialization of diatoms from phago-mixotrophs to photoautotrophs.</title>
        <authorList>
            <person name="Ban H."/>
            <person name="Sato S."/>
            <person name="Yoshikawa S."/>
            <person name="Yamada K."/>
            <person name="Nakamura Y."/>
            <person name="Ichinomiya M."/>
            <person name="Sato N."/>
            <person name="Blanc-Mathieu R."/>
            <person name="Endo H."/>
            <person name="Kuwata A."/>
            <person name="Ogata H."/>
        </authorList>
    </citation>
    <scope>NUCLEOTIDE SEQUENCE [LARGE SCALE GENOMIC DNA]</scope>
    <source>
        <strain evidence="7">NIES 3700</strain>
    </source>
</reference>
<dbReference type="InterPro" id="IPR036770">
    <property type="entry name" value="Ankyrin_rpt-contain_sf"/>
</dbReference>
<feature type="region of interest" description="Disordered" evidence="4">
    <location>
        <begin position="940"/>
        <end position="967"/>
    </location>
</feature>
<dbReference type="Gene3D" id="1.25.40.20">
    <property type="entry name" value="Ankyrin repeat-containing domain"/>
    <property type="match status" value="2"/>
</dbReference>
<feature type="region of interest" description="Disordered" evidence="4">
    <location>
        <begin position="800"/>
        <end position="926"/>
    </location>
</feature>
<dbReference type="Pfam" id="PF00023">
    <property type="entry name" value="Ank"/>
    <property type="match status" value="1"/>
</dbReference>
<dbReference type="Pfam" id="PF00397">
    <property type="entry name" value="WW"/>
    <property type="match status" value="1"/>
</dbReference>
<protein>
    <recommendedName>
        <fullName evidence="5">WW domain-containing protein</fullName>
    </recommendedName>
</protein>
<dbReference type="EMBL" id="BRXW01000280">
    <property type="protein sequence ID" value="GMI17189.1"/>
    <property type="molecule type" value="Genomic_DNA"/>
</dbReference>
<feature type="compositionally biased region" description="Polar residues" evidence="4">
    <location>
        <begin position="940"/>
        <end position="952"/>
    </location>
</feature>
<evidence type="ECO:0000259" key="5">
    <source>
        <dbReference type="PROSITE" id="PS50020"/>
    </source>
</evidence>
<accession>A0A9W7FS12</accession>
<comment type="caution">
    <text evidence="6">The sequence shown here is derived from an EMBL/GenBank/DDBJ whole genome shotgun (WGS) entry which is preliminary data.</text>
</comment>
<feature type="compositionally biased region" description="Polar residues" evidence="4">
    <location>
        <begin position="131"/>
        <end position="140"/>
    </location>
</feature>
<dbReference type="Proteomes" id="UP001165122">
    <property type="component" value="Unassembled WGS sequence"/>
</dbReference>
<proteinExistence type="predicted"/>
<feature type="region of interest" description="Disordered" evidence="4">
    <location>
        <begin position="438"/>
        <end position="460"/>
    </location>
</feature>
<dbReference type="AlphaFoldDB" id="A0A9W7FS12"/>
<feature type="repeat" description="ANK" evidence="3">
    <location>
        <begin position="687"/>
        <end position="719"/>
    </location>
</feature>
<evidence type="ECO:0000313" key="7">
    <source>
        <dbReference type="Proteomes" id="UP001165122"/>
    </source>
</evidence>
<dbReference type="SMART" id="SM00248">
    <property type="entry name" value="ANK"/>
    <property type="match status" value="6"/>
</dbReference>
<dbReference type="OrthoDB" id="194358at2759"/>
<dbReference type="SUPFAM" id="SSF51045">
    <property type="entry name" value="WW domain"/>
    <property type="match status" value="1"/>
</dbReference>
<feature type="compositionally biased region" description="Low complexity" evidence="4">
    <location>
        <begin position="143"/>
        <end position="164"/>
    </location>
</feature>
<dbReference type="SUPFAM" id="SSF48403">
    <property type="entry name" value="Ankyrin repeat"/>
    <property type="match status" value="2"/>
</dbReference>
<evidence type="ECO:0000256" key="3">
    <source>
        <dbReference type="PROSITE-ProRule" id="PRU00023"/>
    </source>
</evidence>
<dbReference type="PROSITE" id="PS50297">
    <property type="entry name" value="ANK_REP_REGION"/>
    <property type="match status" value="4"/>
</dbReference>
<dbReference type="InterPro" id="IPR036020">
    <property type="entry name" value="WW_dom_sf"/>
</dbReference>
<evidence type="ECO:0000256" key="4">
    <source>
        <dbReference type="SAM" id="MobiDB-lite"/>
    </source>
</evidence>
<evidence type="ECO:0000313" key="6">
    <source>
        <dbReference type="EMBL" id="GMI17189.1"/>
    </source>
</evidence>
<feature type="repeat" description="ANK" evidence="3">
    <location>
        <begin position="621"/>
        <end position="653"/>
    </location>
</feature>
<dbReference type="InterPro" id="IPR002110">
    <property type="entry name" value="Ankyrin_rpt"/>
</dbReference>
<feature type="compositionally biased region" description="Acidic residues" evidence="4">
    <location>
        <begin position="116"/>
        <end position="125"/>
    </location>
</feature>
<dbReference type="SMART" id="SM00456">
    <property type="entry name" value="WW"/>
    <property type="match status" value="1"/>
</dbReference>
<feature type="compositionally biased region" description="Polar residues" evidence="4">
    <location>
        <begin position="804"/>
        <end position="834"/>
    </location>
</feature>
<feature type="region of interest" description="Disordered" evidence="4">
    <location>
        <begin position="352"/>
        <end position="417"/>
    </location>
</feature>
<dbReference type="PANTHER" id="PTHR24173:SF74">
    <property type="entry name" value="ANKYRIN REPEAT DOMAIN-CONTAINING PROTEIN 16"/>
    <property type="match status" value="1"/>
</dbReference>
<feature type="compositionally biased region" description="Pro residues" evidence="4">
    <location>
        <begin position="836"/>
        <end position="850"/>
    </location>
</feature>
<feature type="compositionally biased region" description="Polar residues" evidence="4">
    <location>
        <begin position="1"/>
        <end position="19"/>
    </location>
</feature>
<feature type="region of interest" description="Disordered" evidence="4">
    <location>
        <begin position="1"/>
        <end position="182"/>
    </location>
</feature>
<evidence type="ECO:0000256" key="2">
    <source>
        <dbReference type="ARBA" id="ARBA00023043"/>
    </source>
</evidence>
<dbReference type="PROSITE" id="PS50020">
    <property type="entry name" value="WW_DOMAIN_2"/>
    <property type="match status" value="1"/>
</dbReference>
<feature type="compositionally biased region" description="Low complexity" evidence="4">
    <location>
        <begin position="858"/>
        <end position="869"/>
    </location>
</feature>
<dbReference type="CDD" id="cd00201">
    <property type="entry name" value="WW"/>
    <property type="match status" value="1"/>
</dbReference>
<feature type="compositionally biased region" description="Basic and acidic residues" evidence="4">
    <location>
        <begin position="31"/>
        <end position="40"/>
    </location>
</feature>
<dbReference type="InterPro" id="IPR001202">
    <property type="entry name" value="WW_dom"/>
</dbReference>
<sequence length="967" mass="104103">MDPSMSAPQNSKSNNQSALTLARNLASRSKNLHDAAKELNRSSPPPASTVSPPEAQVPPDPNGGEGGSLADPATLPRRRSSVQQIVQQFEEKLTLERTSNATPDTMSQASSNLMDYSDDEEDESQSELSFSMDSVNSFNPPGNLARALASNSANPNPNPNTSLPHHLRPPKAPPSPSSSINNHYISSTEVSPVPWEMVNSMQDNPNLSYPASEEEPQYKLNPKFINVPVSSSPPQQGMQLLIGNGADANSADGDLQTPLHIICSKPKGTQSLADCANLLISHSADVNAVDKQGNVPLHLAVMNGHEDLTALLVAAGSDLAAVDGNGNNALHLAAVVGELGCMQAIVLAQSGQSVEAPVPQEEEERHEELYEERYEEDQNNTHTATDQMAQEEHFAMESSSPTPAPAPAPAPTPSAWVPCTTETGNVYYYNTVTGNSSWDNPFLSPEPPQQQQQQQYEQYEEEIQGLVSPTNAPATTTNSSRLVDNDTLVDTDHFTDADDDHEMDTLSSPNNMDMDILDNPDPNADPHMEDTHMAIWNKFFQNAMTRGHGKQTNPLISPQNWGKPLEDHDYFEVLGLAFDSNGASGQNSQSSALFASVLRSEIENVEKLLLMGAPATCADKVGRTPLHHACRIGDRKIVAILCDYGADVDFTDSQGNSPLHIAAVRGVESVLRFLLETAAQVHIQNKNGDSPLHLAVWHGNRPCCKSLLEYSADVDAKNGGGLNCFDNVMARSPMAYRMPKALYKTMAFVDELLRSKGIRTLSPLPPPNQDESTNSAGVWGAVATGATSLFGKLFSGPAAGQPKSDFQSDLTETMSQSSYNSKGSGNLTSLTSMLQPAPPPPPRSPPPPPPTDREVMRSRNNSVGSSRSEGGNEGMVLNLSRPPLDVQVALAQKQQQGGYGGTPPPQQQQHSVQVGPMTTGHSGGIPEDVQLALNARLHQQYQRPPQTQNSLRSRYVDTPFNLDSNAP</sequence>
<organism evidence="6 7">
    <name type="scientific">Triparma laevis f. longispina</name>
    <dbReference type="NCBI Taxonomy" id="1714387"/>
    <lineage>
        <taxon>Eukaryota</taxon>
        <taxon>Sar</taxon>
        <taxon>Stramenopiles</taxon>
        <taxon>Ochrophyta</taxon>
        <taxon>Bolidophyceae</taxon>
        <taxon>Parmales</taxon>
        <taxon>Triparmaceae</taxon>
        <taxon>Triparma</taxon>
    </lineage>
</organism>
<name>A0A9W7FS12_9STRA</name>
<keyword evidence="7" id="KW-1185">Reference proteome</keyword>